<feature type="domain" description="HTH OST-type" evidence="2">
    <location>
        <begin position="893"/>
        <end position="967"/>
    </location>
</feature>
<gene>
    <name evidence="3" type="ORF">DEA37_0011428</name>
</gene>
<evidence type="ECO:0000313" key="4">
    <source>
        <dbReference type="Proteomes" id="UP000324629"/>
    </source>
</evidence>
<feature type="domain" description="HTH OST-type" evidence="2">
    <location>
        <begin position="665"/>
        <end position="739"/>
    </location>
</feature>
<dbReference type="InterPro" id="IPR034191">
    <property type="entry name" value="MARF1_RRM2"/>
</dbReference>
<dbReference type="InterPro" id="IPR045602">
    <property type="entry name" value="MARF1_LOTUS"/>
</dbReference>
<organism evidence="3 4">
    <name type="scientific">Paragonimus westermani</name>
    <dbReference type="NCBI Taxonomy" id="34504"/>
    <lineage>
        <taxon>Eukaryota</taxon>
        <taxon>Metazoa</taxon>
        <taxon>Spiralia</taxon>
        <taxon>Lophotrochozoa</taxon>
        <taxon>Platyhelminthes</taxon>
        <taxon>Trematoda</taxon>
        <taxon>Digenea</taxon>
        <taxon>Plagiorchiida</taxon>
        <taxon>Troglotremata</taxon>
        <taxon>Troglotrematidae</taxon>
        <taxon>Paragonimus</taxon>
    </lineage>
</organism>
<evidence type="ECO:0000256" key="1">
    <source>
        <dbReference type="SAM" id="MobiDB-lite"/>
    </source>
</evidence>
<evidence type="ECO:0000259" key="2">
    <source>
        <dbReference type="PROSITE" id="PS51644"/>
    </source>
</evidence>
<feature type="domain" description="HTH OST-type" evidence="2">
    <location>
        <begin position="969"/>
        <end position="1043"/>
    </location>
</feature>
<dbReference type="CDD" id="cd08824">
    <property type="entry name" value="LOTUS"/>
    <property type="match status" value="2"/>
</dbReference>
<dbReference type="CDD" id="cd12256">
    <property type="entry name" value="RRM2_LKAP"/>
    <property type="match status" value="1"/>
</dbReference>
<keyword evidence="4" id="KW-1185">Reference proteome</keyword>
<dbReference type="Pfam" id="PF12872">
    <property type="entry name" value="OST-HTH"/>
    <property type="match status" value="4"/>
</dbReference>
<feature type="region of interest" description="Disordered" evidence="1">
    <location>
        <begin position="27"/>
        <end position="46"/>
    </location>
</feature>
<dbReference type="Pfam" id="PF19687">
    <property type="entry name" value="MARF1_LOTUS"/>
    <property type="match status" value="2"/>
</dbReference>
<feature type="region of interest" description="Disordered" evidence="1">
    <location>
        <begin position="1038"/>
        <end position="1064"/>
    </location>
</feature>
<dbReference type="Gene3D" id="3.30.420.610">
    <property type="entry name" value="LOTUS domain-like"/>
    <property type="match status" value="4"/>
</dbReference>
<evidence type="ECO:0000313" key="3">
    <source>
        <dbReference type="EMBL" id="KAA3676652.1"/>
    </source>
</evidence>
<reference evidence="3 4" key="1">
    <citation type="journal article" date="2019" name="Gigascience">
        <title>Whole-genome sequence of the oriental lung fluke Paragonimus westermani.</title>
        <authorList>
            <person name="Oey H."/>
            <person name="Zakrzewski M."/>
            <person name="Narain K."/>
            <person name="Devi K.R."/>
            <person name="Agatsuma T."/>
            <person name="Nawaratna S."/>
            <person name="Gobert G.N."/>
            <person name="Jones M.K."/>
            <person name="Ragan M.A."/>
            <person name="McManus D.P."/>
            <person name="Krause L."/>
        </authorList>
    </citation>
    <scope>NUCLEOTIDE SEQUENCE [LARGE SCALE GENOMIC DNA]</scope>
    <source>
        <strain evidence="3 4">IND2009</strain>
    </source>
</reference>
<dbReference type="Gene3D" id="3.30.70.330">
    <property type="match status" value="1"/>
</dbReference>
<sequence length="2039" mass="224944">MFFHEDQSGSMAISDLRSVNPSRQSYVESARLSTKQPYSHETSLSGSSAASVQQAARESFATAASGFTGYRKNLPNFDSDLEEGAPSQLDTMSFYNHAIFGVPDNTLPSSMNANFPPTVSQATHCLTNCNGNYVDPSSQNILLSAATSYYQSADYPYLTDLSMNGFNCSTDYSHNVLDLPLRTLPGVHSSNMLKCDEPPIAYVYSTGLDSTQVGASSIASEQRDRYPNLLGRSARQQKSIYHPVGSLDEKTSNVLTTSGNNGVDLLVSNLDYNIGPKEWRKILFTQLQSTLKSVQSIVLQTQADGNNCAIIRVGSIEDARLAISHFHRRKIGYKRIQMNIIGPCGAYGTKGLKVEVISLLRSVSGNALPVCKFLDLFERRFHRNISISDLYKMRDVIEIKDQPGCQGGRLVTLNIRAMRLNKMEVAPLAEPVVCPRHCSESSCVYAQATDCSVLLYVRIPLGLFRQQVLKILQDHGGSLPLLSFPTCYKAEFGELPTVSSQSSDNAAEMFSRTSCHSGLKDNLSSDLLRKPGSPIDAHSNSEVPNTNSATEREDSNNFMGTIKTSAECSAGAPLEHLLTCVPSVRILTEANGVRRIVYEPDQLADTSITAGFIGQAQNVSGLEPLYDKRQSTDLLPPIVSTACPSTSAAPTLGGTSTPAGVFQDQLHQFSREVVDLLKHQPGCQILLSKFIPSYHHHFGKQCRVADYGYSKLHELFEALPNVVHVMGSGHTRLLILSHRVQVRRFTNELVKVLKSQSTKSCRLADYPTLHRRIFRKARELALHLLRDCTLSRKLPRPRLIIYVMLQNTHEACYASKTFFKKRGYMVDTSGITYWCVFITVSAITEFRITDYNVCFLTDMLMDVADSAVEISFVGSDYMISLPKRVQTMEERERTELFSIEIGELLGQLPRCRLPFNKFIPSYHHYFRRQCRVADYGFTKLVDLLEAVPNVVKIIEERGEKYVTLVKQRHLRIVAEHLLSMLEAAPGKRILVSELLNMYMKHHGYALCLEDFQFSSIKGLLSKLPRLVRIESTVNEDKTAFRQGNADEPTSDVECSDKLPENDLDMSNYIDRNYTRTDQPTSDAKKEVTSHATSRDEEYVCLADRTPIRHLAHKVLLVLLDVPTGVLPISMFTERFRCTFRDEPDVHLIYEELGDIVEFQDTSPQISNEDASSPRPNTDTASRIINPVTSTEQMNTHLDPCSSTKDYSIQPVDIVTDTMSTNVKYSSLNAVSEYIALKPLIIFARELRELLKQNQGKLLLIQLCTAYQRRFGVPLRPQRYNYPSLVTLLQAVDFVALMRGRGVRCTLVLCQDFLGKLSYRVAYNTKPTLESDKNGQLDPKTNSYVSVAQVDETTRSKVTSVFSGVNQPCACVSASTSTADRTIQACVLQANPSRHSQPTESFNGAAFHAVQSNNGIPVGPVRPYTNPYVPTSNNGCGQLGSYVNPTQFVSAAFGYYQIPPLQSTSYTHMPSGTRPTHTTSLILTAQSNLNYLPPNPEYNALATHPLVDCQSVNPAACTSMFYPSQTPQYGSPSMLINTGAAHSGTCFVAPNVETADISYPSSVYPSASMYPFPININYPSSMHPLPQQVHCAPPQQPTMWTTRPDARSQTIGTNSLPLKASSICAGGSNYYSPPKQTQLISLSNSIGMNLDQRGLSPRGQQQLDELVERLTYDNANPCSNNLLDLHSQSDGITTNQPVVPFPSTNETMGSSAVTPVSYRSLSTHSGLQFSCFGNMAMHTDCAQCPDSMLSTYSASPNAQMPFFAGSTFANVSTPRLAERGQYLSRGHTTEHVNSTHDPSESIPVSKQSVVVVSDRNTAGTLESGATSSGASSQGDIQVEQSMRPLESCNTVNQIMPSIVNCGPSGVIVNSPLEQSKSASEQRETIPRYTILHPCTNFFSTERPSEKIFSILNTGVCTTLCDPVIPVASLHSDELSSVSLVSSNKREAVRGLNLSHAGSHLNSLLSDKASINKQSSHSSVPYATLPLSQEEATRNFSLGGLLAQLRLEEKQQQRLQRSACGNPKSDLKENTHMLLDSFSYL</sequence>
<feature type="region of interest" description="Disordered" evidence="1">
    <location>
        <begin position="530"/>
        <end position="556"/>
    </location>
</feature>
<feature type="compositionally biased region" description="Polar residues" evidence="1">
    <location>
        <begin position="538"/>
        <end position="549"/>
    </location>
</feature>
<dbReference type="InterPro" id="IPR012677">
    <property type="entry name" value="Nucleotide-bd_a/b_plait_sf"/>
</dbReference>
<feature type="domain" description="HTH OST-type" evidence="2">
    <location>
        <begin position="1238"/>
        <end position="1310"/>
    </location>
</feature>
<comment type="caution">
    <text evidence="3">The sequence shown here is derived from an EMBL/GenBank/DDBJ whole genome shotgun (WGS) entry which is preliminary data.</text>
</comment>
<accession>A0A5J4NM73</accession>
<name>A0A5J4NM73_9TREM</name>
<dbReference type="Proteomes" id="UP000324629">
    <property type="component" value="Unassembled WGS sequence"/>
</dbReference>
<feature type="compositionally biased region" description="Polar residues" evidence="1">
    <location>
        <begin position="27"/>
        <end position="37"/>
    </location>
</feature>
<dbReference type="InterPro" id="IPR025605">
    <property type="entry name" value="OST-HTH/LOTUS_dom"/>
</dbReference>
<dbReference type="EMBL" id="QNGE01001876">
    <property type="protein sequence ID" value="KAA3676652.1"/>
    <property type="molecule type" value="Genomic_DNA"/>
</dbReference>
<protein>
    <submittedName>
        <fullName evidence="3">Meiosis arrest female protein 1</fullName>
    </submittedName>
</protein>
<dbReference type="PROSITE" id="PS51644">
    <property type="entry name" value="HTH_OST"/>
    <property type="match status" value="4"/>
</dbReference>
<dbReference type="InterPro" id="IPR041966">
    <property type="entry name" value="LOTUS-like"/>
</dbReference>
<proteinExistence type="predicted"/>